<keyword evidence="2" id="KW-0193">Cuticle</keyword>
<keyword evidence="4" id="KW-0812">Transmembrane</keyword>
<evidence type="ECO:0000256" key="2">
    <source>
        <dbReference type="ARBA" id="ARBA00022460"/>
    </source>
</evidence>
<evidence type="ECO:0000256" key="5">
    <source>
        <dbReference type="ARBA" id="ARBA00022729"/>
    </source>
</evidence>
<keyword evidence="3" id="KW-1003">Cell membrane</keyword>
<protein>
    <submittedName>
        <fullName evidence="11">ZP domain-containing protein</fullName>
    </submittedName>
</protein>
<organism evidence="10 11">
    <name type="scientific">Trichuris muris</name>
    <name type="common">Mouse whipworm</name>
    <dbReference type="NCBI Taxonomy" id="70415"/>
    <lineage>
        <taxon>Eukaryota</taxon>
        <taxon>Metazoa</taxon>
        <taxon>Ecdysozoa</taxon>
        <taxon>Nematoda</taxon>
        <taxon>Enoplea</taxon>
        <taxon>Dorylaimia</taxon>
        <taxon>Trichinellida</taxon>
        <taxon>Trichuridae</taxon>
        <taxon>Trichuris</taxon>
    </lineage>
</organism>
<reference evidence="11" key="1">
    <citation type="submission" date="2019-12" db="UniProtKB">
        <authorList>
            <consortium name="WormBaseParasite"/>
        </authorList>
    </citation>
    <scope>IDENTIFICATION</scope>
</reference>
<keyword evidence="6" id="KW-1133">Transmembrane helix</keyword>
<dbReference type="Pfam" id="PF25301">
    <property type="entry name" value="CUT_C"/>
    <property type="match status" value="1"/>
</dbReference>
<dbReference type="Pfam" id="PF25057">
    <property type="entry name" value="CUT_N"/>
    <property type="match status" value="1"/>
</dbReference>
<evidence type="ECO:0000256" key="6">
    <source>
        <dbReference type="ARBA" id="ARBA00022989"/>
    </source>
</evidence>
<dbReference type="PROSITE" id="PS51034">
    <property type="entry name" value="ZP_2"/>
    <property type="match status" value="1"/>
</dbReference>
<dbReference type="InterPro" id="IPR056953">
    <property type="entry name" value="CUT_N"/>
</dbReference>
<keyword evidence="10" id="KW-1185">Reference proteome</keyword>
<comment type="subcellular location">
    <subcellularLocation>
        <location evidence="1">Cell membrane</location>
        <topology evidence="1">Single-pass type I membrane protein</topology>
    </subcellularLocation>
</comment>
<keyword evidence="5 8" id="KW-0732">Signal</keyword>
<accession>A0A5S6QWM9</accession>
<dbReference type="GO" id="GO:0005886">
    <property type="term" value="C:plasma membrane"/>
    <property type="evidence" value="ECO:0007669"/>
    <property type="project" value="UniProtKB-SubCell"/>
</dbReference>
<dbReference type="PROSITE" id="PS51257">
    <property type="entry name" value="PROKAR_LIPOPROTEIN"/>
    <property type="match status" value="1"/>
</dbReference>
<dbReference type="InterPro" id="IPR057475">
    <property type="entry name" value="CUT_C"/>
</dbReference>
<sequence length="418" mass="46876">MHKWLFSLAAIVMTACEQNGMMGDPVIQCGVDYIALHFRTREPFRGKVFVKGHFLSPECQVSWNDTISRQPQSGGTIWVKHGRCGMHRLRMMNPQGVQFSNVIVVSFHPVFITRMDRAYHVKCDYVESRRSVTFNMDVSPLTVTQITQSFPLPTCSYTIRKDELDGEILKYAKVGQQVVHRWECDTSAYGMLVHSCFVEDGQGKKVMVIDDGGCHTDRLLLGDPTYVEALNMAYRESNVFKFADRLAVRFLCQIRLCLKANSGCNGLTPPPCESLPPGENEHNVVTTTSFRLKRRHAQETENSDNFSGDLMSQLLYVLEDDINTFGGTDLPYNASASSNQSLCLSPLSFGMWKYINSVTSALTTLLKSTIQPLTDHRYHTELVVLALPEADGSDARASARLTRADCEIDAVEGMTQLM</sequence>
<dbReference type="STRING" id="70415.A0A5S6QWM9"/>
<keyword evidence="7" id="KW-0472">Membrane</keyword>
<dbReference type="InterPro" id="IPR001507">
    <property type="entry name" value="ZP_dom"/>
</dbReference>
<evidence type="ECO:0000256" key="3">
    <source>
        <dbReference type="ARBA" id="ARBA00022475"/>
    </source>
</evidence>
<evidence type="ECO:0000313" key="11">
    <source>
        <dbReference type="WBParaSite" id="TMUE_3000011504.1"/>
    </source>
</evidence>
<feature type="signal peptide" evidence="8">
    <location>
        <begin position="1"/>
        <end position="16"/>
    </location>
</feature>
<dbReference type="InterPro" id="IPR051962">
    <property type="entry name" value="Cuticlin"/>
</dbReference>
<evidence type="ECO:0000313" key="10">
    <source>
        <dbReference type="Proteomes" id="UP000046395"/>
    </source>
</evidence>
<evidence type="ECO:0000256" key="4">
    <source>
        <dbReference type="ARBA" id="ARBA00022692"/>
    </source>
</evidence>
<evidence type="ECO:0000259" key="9">
    <source>
        <dbReference type="PROSITE" id="PS51034"/>
    </source>
</evidence>
<dbReference type="PANTHER" id="PTHR22907">
    <property type="entry name" value="GH04558P"/>
    <property type="match status" value="1"/>
</dbReference>
<feature type="domain" description="ZP" evidence="9">
    <location>
        <begin position="28"/>
        <end position="271"/>
    </location>
</feature>
<feature type="chain" id="PRO_5024416773" evidence="8">
    <location>
        <begin position="17"/>
        <end position="418"/>
    </location>
</feature>
<evidence type="ECO:0000256" key="7">
    <source>
        <dbReference type="ARBA" id="ARBA00023136"/>
    </source>
</evidence>
<evidence type="ECO:0000256" key="1">
    <source>
        <dbReference type="ARBA" id="ARBA00004251"/>
    </source>
</evidence>
<dbReference type="Proteomes" id="UP000046395">
    <property type="component" value="Unassembled WGS sequence"/>
</dbReference>
<name>A0A5S6QWM9_TRIMR</name>
<evidence type="ECO:0000256" key="8">
    <source>
        <dbReference type="SAM" id="SignalP"/>
    </source>
</evidence>
<dbReference type="GO" id="GO:0042302">
    <property type="term" value="F:structural constituent of cuticle"/>
    <property type="evidence" value="ECO:0007669"/>
    <property type="project" value="UniProtKB-KW"/>
</dbReference>
<dbReference type="PANTHER" id="PTHR22907:SF7">
    <property type="entry name" value="ZP DOMAIN-CONTAINING PROTEIN"/>
    <property type="match status" value="1"/>
</dbReference>
<dbReference type="WBParaSite" id="TMUE_3000011504.1">
    <property type="protein sequence ID" value="TMUE_3000011504.1"/>
    <property type="gene ID" value="WBGene00288821"/>
</dbReference>
<dbReference type="SMART" id="SM00241">
    <property type="entry name" value="ZP"/>
    <property type="match status" value="1"/>
</dbReference>
<proteinExistence type="predicted"/>
<dbReference type="AlphaFoldDB" id="A0A5S6QWM9"/>